<evidence type="ECO:0008006" key="3">
    <source>
        <dbReference type="Google" id="ProtNLM"/>
    </source>
</evidence>
<dbReference type="InterPro" id="IPR016181">
    <property type="entry name" value="Acyl_CoA_acyltransferase"/>
</dbReference>
<gene>
    <name evidence="1" type="ORF">GGR00_001233</name>
</gene>
<proteinExistence type="predicted"/>
<dbReference type="SUPFAM" id="SSF55729">
    <property type="entry name" value="Acyl-CoA N-acyltransferases (Nat)"/>
    <property type="match status" value="1"/>
</dbReference>
<sequence length="162" mass="17726">MIRPATFSDIPAIVRLLQQSYMKTHYARTGIAEIDEPEAKRLLLASIQRHGQKHGGACWVCVVDSGASIDGLILGTLTRVYSIGNRLMATDLFWLVNEHADPRDAIGLMKGMVGWAEANPAVVEVHCGTTAIIADDPAVTSRLLAQIGFKQYGLISRLELRK</sequence>
<reference evidence="1 2" key="1">
    <citation type="submission" date="2020-08" db="EMBL/GenBank/DDBJ databases">
        <title>Genomic Encyclopedia of Type Strains, Phase IV (KMG-IV): sequencing the most valuable type-strain genomes for metagenomic binning, comparative biology and taxonomic classification.</title>
        <authorList>
            <person name="Goeker M."/>
        </authorList>
    </citation>
    <scope>NUCLEOTIDE SEQUENCE [LARGE SCALE GENOMIC DNA]</scope>
    <source>
        <strain evidence="1 2">DSM 7051</strain>
    </source>
</reference>
<accession>A0A7X0F5K3</accession>
<evidence type="ECO:0000313" key="1">
    <source>
        <dbReference type="EMBL" id="MBB6353465.1"/>
    </source>
</evidence>
<comment type="caution">
    <text evidence="1">The sequence shown here is derived from an EMBL/GenBank/DDBJ whole genome shotgun (WGS) entry which is preliminary data.</text>
</comment>
<name>A0A7X0F5K3_9HYPH</name>
<protein>
    <recommendedName>
        <fullName evidence="3">N-acetyltransferase domain-containing protein</fullName>
    </recommendedName>
</protein>
<organism evidence="1 2">
    <name type="scientific">Aminobacter aganoensis</name>
    <dbReference type="NCBI Taxonomy" id="83264"/>
    <lineage>
        <taxon>Bacteria</taxon>
        <taxon>Pseudomonadati</taxon>
        <taxon>Pseudomonadota</taxon>
        <taxon>Alphaproteobacteria</taxon>
        <taxon>Hyphomicrobiales</taxon>
        <taxon>Phyllobacteriaceae</taxon>
        <taxon>Aminobacter</taxon>
    </lineage>
</organism>
<evidence type="ECO:0000313" key="2">
    <source>
        <dbReference type="Proteomes" id="UP000536262"/>
    </source>
</evidence>
<dbReference type="Gene3D" id="3.40.630.30">
    <property type="match status" value="1"/>
</dbReference>
<dbReference type="AlphaFoldDB" id="A0A7X0F5K3"/>
<dbReference type="Proteomes" id="UP000536262">
    <property type="component" value="Unassembled WGS sequence"/>
</dbReference>
<dbReference type="EMBL" id="JACHOU010000002">
    <property type="protein sequence ID" value="MBB6353465.1"/>
    <property type="molecule type" value="Genomic_DNA"/>
</dbReference>
<dbReference type="RefSeq" id="WP_184698516.1">
    <property type="nucleotide sequence ID" value="NZ_BAABEG010000001.1"/>
</dbReference>
<keyword evidence="2" id="KW-1185">Reference proteome</keyword>